<feature type="compositionally biased region" description="Polar residues" evidence="2">
    <location>
        <begin position="245"/>
        <end position="257"/>
    </location>
</feature>
<feature type="compositionally biased region" description="Polar residues" evidence="2">
    <location>
        <begin position="130"/>
        <end position="155"/>
    </location>
</feature>
<feature type="region of interest" description="Disordered" evidence="2">
    <location>
        <begin position="116"/>
        <end position="158"/>
    </location>
</feature>
<dbReference type="Gene3D" id="2.20.70.10">
    <property type="match status" value="1"/>
</dbReference>
<dbReference type="GeneID" id="20211669"/>
<dbReference type="Gene3D" id="1.20.58.120">
    <property type="entry name" value="BAG domain"/>
    <property type="match status" value="1"/>
</dbReference>
<dbReference type="SMART" id="SM00264">
    <property type="entry name" value="BAG"/>
    <property type="match status" value="1"/>
</dbReference>
<dbReference type="GO" id="GO:0050821">
    <property type="term" value="P:protein stabilization"/>
    <property type="evidence" value="ECO:0000318"/>
    <property type="project" value="GO_Central"/>
</dbReference>
<dbReference type="PROSITE" id="PS01159">
    <property type="entry name" value="WW_DOMAIN_1"/>
    <property type="match status" value="1"/>
</dbReference>
<keyword evidence="7" id="KW-1185">Reference proteome</keyword>
<evidence type="ECO:0000313" key="7">
    <source>
        <dbReference type="Proteomes" id="UP000015101"/>
    </source>
</evidence>
<keyword evidence="1" id="KW-0143">Chaperone</keyword>
<sequence>MSKFFLGDDEVNRFGDERLPDGWEMRIDPRTRWPFFIDHINKSTTWIDPRETFRQSASQRFQPNSPASAGGFNSRQIPISVDNSMQSATRDMGFNSSRFPDQSYMNKNADFFQNRYDSDPFSRFQKMDQPPSQSHFNQDPNQYFSSHPNSSNYSQHFPKRQPAEFNVPIKVYNSSLNNEQRPQFTSEYNFQPRSEQINPQNTDQQQQASLNVNPSSNEPTLLPPNAPPIPMPPPPIHVVEPSSPATMQTPAEQNPTGADNEPVTANPKVPIPMPPPDHNENKSEEEDKLGVGQVKRGRSPSPAPPNLTALEVIQMIVDEVNQRRPAVEAFSGPKTDKNYIVQEEMLTRLLIKLDRIDSEGKDEIRKARKDAVVSVQTLLDTLESKVVKKQ</sequence>
<dbReference type="EMBL" id="KB096023">
    <property type="protein sequence ID" value="ESO09002.1"/>
    <property type="molecule type" value="Genomic_DNA"/>
</dbReference>
<dbReference type="GO" id="GO:0005634">
    <property type="term" value="C:nucleus"/>
    <property type="evidence" value="ECO:0000318"/>
    <property type="project" value="GO_Central"/>
</dbReference>
<accession>T1FS72</accession>
<dbReference type="Pfam" id="PF00397">
    <property type="entry name" value="WW"/>
    <property type="match status" value="1"/>
</dbReference>
<feature type="region of interest" description="Disordered" evidence="2">
    <location>
        <begin position="194"/>
        <end position="306"/>
    </location>
</feature>
<dbReference type="STRING" id="6412.T1FS72"/>
<dbReference type="OrthoDB" id="333905at2759"/>
<feature type="domain" description="BAG" evidence="4">
    <location>
        <begin position="309"/>
        <end position="386"/>
    </location>
</feature>
<proteinExistence type="predicted"/>
<evidence type="ECO:0000313" key="6">
    <source>
        <dbReference type="EnsemblMetazoa" id="HelroP190684"/>
    </source>
</evidence>
<dbReference type="PANTHER" id="PTHR12329:SF5">
    <property type="entry name" value="STARVIN, ISOFORM E"/>
    <property type="match status" value="1"/>
</dbReference>
<dbReference type="EnsemblMetazoa" id="HelroT190684">
    <property type="protein sequence ID" value="HelroP190684"/>
    <property type="gene ID" value="HelroG190684"/>
</dbReference>
<organism evidence="6 7">
    <name type="scientific">Helobdella robusta</name>
    <name type="common">Californian leech</name>
    <dbReference type="NCBI Taxonomy" id="6412"/>
    <lineage>
        <taxon>Eukaryota</taxon>
        <taxon>Metazoa</taxon>
        <taxon>Spiralia</taxon>
        <taxon>Lophotrochozoa</taxon>
        <taxon>Annelida</taxon>
        <taxon>Clitellata</taxon>
        <taxon>Hirudinea</taxon>
        <taxon>Rhynchobdellida</taxon>
        <taxon>Glossiphoniidae</taxon>
        <taxon>Helobdella</taxon>
    </lineage>
</organism>
<dbReference type="KEGG" id="hro:HELRODRAFT_190684"/>
<reference evidence="6" key="3">
    <citation type="submission" date="2015-06" db="UniProtKB">
        <authorList>
            <consortium name="EnsemblMetazoa"/>
        </authorList>
    </citation>
    <scope>IDENTIFICATION</scope>
</reference>
<gene>
    <name evidence="6" type="primary">20211669</name>
    <name evidence="5" type="ORF">HELRODRAFT_190684</name>
</gene>
<reference evidence="7" key="1">
    <citation type="submission" date="2012-12" db="EMBL/GenBank/DDBJ databases">
        <authorList>
            <person name="Hellsten U."/>
            <person name="Grimwood J."/>
            <person name="Chapman J.A."/>
            <person name="Shapiro H."/>
            <person name="Aerts A."/>
            <person name="Otillar R.P."/>
            <person name="Terry A.Y."/>
            <person name="Boore J.L."/>
            <person name="Simakov O."/>
            <person name="Marletaz F."/>
            <person name="Cho S.-J."/>
            <person name="Edsinger-Gonzales E."/>
            <person name="Havlak P."/>
            <person name="Kuo D.-H."/>
            <person name="Larsson T."/>
            <person name="Lv J."/>
            <person name="Arendt D."/>
            <person name="Savage R."/>
            <person name="Osoegawa K."/>
            <person name="de Jong P."/>
            <person name="Lindberg D.R."/>
            <person name="Seaver E.C."/>
            <person name="Weisblat D.A."/>
            <person name="Putnam N.H."/>
            <person name="Grigoriev I.V."/>
            <person name="Rokhsar D.S."/>
        </authorList>
    </citation>
    <scope>NUCLEOTIDE SEQUENCE</scope>
</reference>
<dbReference type="InterPro" id="IPR036533">
    <property type="entry name" value="BAG_dom_sf"/>
</dbReference>
<evidence type="ECO:0000256" key="2">
    <source>
        <dbReference type="SAM" id="MobiDB-lite"/>
    </source>
</evidence>
<dbReference type="InParanoid" id="T1FS72"/>
<evidence type="ECO:0000313" key="5">
    <source>
        <dbReference type="EMBL" id="ESO09002.1"/>
    </source>
</evidence>
<dbReference type="GO" id="GO:0005829">
    <property type="term" value="C:cytosol"/>
    <property type="evidence" value="ECO:0000318"/>
    <property type="project" value="GO_Central"/>
</dbReference>
<dbReference type="PANTHER" id="PTHR12329">
    <property type="entry name" value="BCL2-ASSOCIATED ATHANOGENE"/>
    <property type="match status" value="1"/>
</dbReference>
<dbReference type="CDD" id="cd00201">
    <property type="entry name" value="WW"/>
    <property type="match status" value="1"/>
</dbReference>
<dbReference type="CTD" id="20211669"/>
<feature type="compositionally biased region" description="Pro residues" evidence="2">
    <location>
        <begin position="221"/>
        <end position="236"/>
    </location>
</feature>
<dbReference type="Proteomes" id="UP000015101">
    <property type="component" value="Unassembled WGS sequence"/>
</dbReference>
<dbReference type="RefSeq" id="XP_009013024.1">
    <property type="nucleotide sequence ID" value="XM_009014776.1"/>
</dbReference>
<dbReference type="SUPFAM" id="SSF63491">
    <property type="entry name" value="BAG domain"/>
    <property type="match status" value="1"/>
</dbReference>
<dbReference type="EMBL" id="AMQM01003144">
    <property type="status" value="NOT_ANNOTATED_CDS"/>
    <property type="molecule type" value="Genomic_DNA"/>
</dbReference>
<dbReference type="GO" id="GO:0051087">
    <property type="term" value="F:protein-folding chaperone binding"/>
    <property type="evidence" value="ECO:0000318"/>
    <property type="project" value="GO_Central"/>
</dbReference>
<name>T1FS72_HELRO</name>
<dbReference type="InterPro" id="IPR039773">
    <property type="entry name" value="BAG_chaperone_regulator"/>
</dbReference>
<dbReference type="SUPFAM" id="SSF51045">
    <property type="entry name" value="WW domain"/>
    <property type="match status" value="1"/>
</dbReference>
<evidence type="ECO:0008006" key="8">
    <source>
        <dbReference type="Google" id="ProtNLM"/>
    </source>
</evidence>
<evidence type="ECO:0000259" key="3">
    <source>
        <dbReference type="PROSITE" id="PS50020"/>
    </source>
</evidence>
<dbReference type="InterPro" id="IPR003103">
    <property type="entry name" value="BAG_domain"/>
</dbReference>
<dbReference type="GO" id="GO:0005737">
    <property type="term" value="C:cytoplasm"/>
    <property type="evidence" value="ECO:0000318"/>
    <property type="project" value="GO_Central"/>
</dbReference>
<feature type="compositionally biased region" description="Low complexity" evidence="2">
    <location>
        <begin position="196"/>
        <end position="207"/>
    </location>
</feature>
<protein>
    <recommendedName>
        <fullName evidence="8">BAG domain-containing protein</fullName>
    </recommendedName>
</protein>
<reference evidence="5 7" key="2">
    <citation type="journal article" date="2013" name="Nature">
        <title>Insights into bilaterian evolution from three spiralian genomes.</title>
        <authorList>
            <person name="Simakov O."/>
            <person name="Marletaz F."/>
            <person name="Cho S.J."/>
            <person name="Edsinger-Gonzales E."/>
            <person name="Havlak P."/>
            <person name="Hellsten U."/>
            <person name="Kuo D.H."/>
            <person name="Larsson T."/>
            <person name="Lv J."/>
            <person name="Arendt D."/>
            <person name="Savage R."/>
            <person name="Osoegawa K."/>
            <person name="de Jong P."/>
            <person name="Grimwood J."/>
            <person name="Chapman J.A."/>
            <person name="Shapiro H."/>
            <person name="Aerts A."/>
            <person name="Otillar R.P."/>
            <person name="Terry A.Y."/>
            <person name="Boore J.L."/>
            <person name="Grigoriev I.V."/>
            <person name="Lindberg D.R."/>
            <person name="Seaver E.C."/>
            <person name="Weisblat D.A."/>
            <person name="Putnam N.H."/>
            <person name="Rokhsar D.S."/>
        </authorList>
    </citation>
    <scope>NUCLEOTIDE SEQUENCE</scope>
</reference>
<dbReference type="OMA" id="QKGEPSM"/>
<dbReference type="Pfam" id="PF02179">
    <property type="entry name" value="BAG"/>
    <property type="match status" value="1"/>
</dbReference>
<evidence type="ECO:0000256" key="1">
    <source>
        <dbReference type="ARBA" id="ARBA00023186"/>
    </source>
</evidence>
<dbReference type="AlphaFoldDB" id="T1FS72"/>
<dbReference type="InterPro" id="IPR001202">
    <property type="entry name" value="WW_dom"/>
</dbReference>
<feature type="domain" description="WW" evidence="3">
    <location>
        <begin position="17"/>
        <end position="51"/>
    </location>
</feature>
<dbReference type="GO" id="GO:0016020">
    <property type="term" value="C:membrane"/>
    <property type="evidence" value="ECO:0000318"/>
    <property type="project" value="GO_Central"/>
</dbReference>
<dbReference type="PROSITE" id="PS51035">
    <property type="entry name" value="BAG"/>
    <property type="match status" value="1"/>
</dbReference>
<dbReference type="InterPro" id="IPR036020">
    <property type="entry name" value="WW_dom_sf"/>
</dbReference>
<dbReference type="PROSITE" id="PS50020">
    <property type="entry name" value="WW_DOMAIN_2"/>
    <property type="match status" value="1"/>
</dbReference>
<evidence type="ECO:0000259" key="4">
    <source>
        <dbReference type="PROSITE" id="PS51035"/>
    </source>
</evidence>
<dbReference type="HOGENOM" id="CLU_708399_0_0_1"/>
<dbReference type="eggNOG" id="KOG4361">
    <property type="taxonomic scope" value="Eukaryota"/>
</dbReference>
<dbReference type="GO" id="GO:0000774">
    <property type="term" value="F:adenyl-nucleotide exchange factor activity"/>
    <property type="evidence" value="ECO:0000318"/>
    <property type="project" value="GO_Central"/>
</dbReference>
<dbReference type="SMART" id="SM00456">
    <property type="entry name" value="WW"/>
    <property type="match status" value="1"/>
</dbReference>